<sequence length="125" mass="14602">MKKLIIISASVLAMFSGVANADYISDMEPYKNMKVTDFLQLNKNEAPDFDSYLIQRYGRWEYNAMYGSIGNLLQTFSRCNGFNFNQLKGKDKKEVEKFCSMTMEQMFEMINIVVNNLRKQTRGYK</sequence>
<name>A0A369ZG19_HAEPH</name>
<organism evidence="2 3">
    <name type="scientific">Haemophilus parahaemolyticus</name>
    <dbReference type="NCBI Taxonomy" id="735"/>
    <lineage>
        <taxon>Bacteria</taxon>
        <taxon>Pseudomonadati</taxon>
        <taxon>Pseudomonadota</taxon>
        <taxon>Gammaproteobacteria</taxon>
        <taxon>Pasteurellales</taxon>
        <taxon>Pasteurellaceae</taxon>
        <taxon>Haemophilus</taxon>
    </lineage>
</organism>
<keyword evidence="1" id="KW-0732">Signal</keyword>
<feature type="chain" id="PRO_5016959417" evidence="1">
    <location>
        <begin position="22"/>
        <end position="125"/>
    </location>
</feature>
<dbReference type="Proteomes" id="UP000253999">
    <property type="component" value="Unassembled WGS sequence"/>
</dbReference>
<proteinExistence type="predicted"/>
<gene>
    <name evidence="2" type="ORF">DPV98_02595</name>
</gene>
<evidence type="ECO:0000313" key="3">
    <source>
        <dbReference type="Proteomes" id="UP000253999"/>
    </source>
</evidence>
<dbReference type="EMBL" id="QEQD01000002">
    <property type="protein sequence ID" value="RDF05309.1"/>
    <property type="molecule type" value="Genomic_DNA"/>
</dbReference>
<comment type="caution">
    <text evidence="2">The sequence shown here is derived from an EMBL/GenBank/DDBJ whole genome shotgun (WGS) entry which is preliminary data.</text>
</comment>
<protein>
    <submittedName>
        <fullName evidence="2">Uncharacterized protein</fullName>
    </submittedName>
</protein>
<dbReference type="AlphaFoldDB" id="A0A369ZG19"/>
<evidence type="ECO:0000313" key="2">
    <source>
        <dbReference type="EMBL" id="RDF05309.1"/>
    </source>
</evidence>
<feature type="signal peptide" evidence="1">
    <location>
        <begin position="1"/>
        <end position="21"/>
    </location>
</feature>
<evidence type="ECO:0000256" key="1">
    <source>
        <dbReference type="SAM" id="SignalP"/>
    </source>
</evidence>
<dbReference type="RefSeq" id="WP_111312526.1">
    <property type="nucleotide sequence ID" value="NZ_QEQD01000002.1"/>
</dbReference>
<accession>A0A369ZG19</accession>
<reference evidence="2 3" key="1">
    <citation type="submission" date="2018-05" db="EMBL/GenBank/DDBJ databases">
        <title>Draft Genome Sequences for a Diverse set of 7 Haemophilus Species.</title>
        <authorList>
            <person name="Nichols M."/>
            <person name="Topaz N."/>
            <person name="Wang X."/>
            <person name="Wang X."/>
            <person name="Boxrud D."/>
        </authorList>
    </citation>
    <scope>NUCLEOTIDE SEQUENCE [LARGE SCALE GENOMIC DNA]</scope>
    <source>
        <strain evidence="2 3">C2010039593</strain>
    </source>
</reference>